<dbReference type="PANTHER" id="PTHR38049:SF1">
    <property type="entry name" value="PROTEIN KINASE DOMAIN-CONTAINING PROTEIN"/>
    <property type="match status" value="1"/>
</dbReference>
<feature type="signal peptide" evidence="1">
    <location>
        <begin position="1"/>
        <end position="16"/>
    </location>
</feature>
<accession>A0A3A2Z4W6</accession>
<evidence type="ECO:0000256" key="1">
    <source>
        <dbReference type="SAM" id="SignalP"/>
    </source>
</evidence>
<gene>
    <name evidence="2" type="ORF">PHISCL_09580</name>
</gene>
<dbReference type="Proteomes" id="UP000266188">
    <property type="component" value="Unassembled WGS sequence"/>
</dbReference>
<evidence type="ECO:0000313" key="2">
    <source>
        <dbReference type="EMBL" id="RJE18089.1"/>
    </source>
</evidence>
<evidence type="ECO:0000313" key="3">
    <source>
        <dbReference type="Proteomes" id="UP000266188"/>
    </source>
</evidence>
<dbReference type="OrthoDB" id="3928002at2759"/>
<sequence length="230" mass="26221">MVIGLLTIASIPTVTGVSLGVSEQRKANQREDDERRMAKFYIEAYIRRSRAAIMEDMGIDNDEDEDEVEDQADAEEEVDGKWAVLRGDKVYLESPTPNNTRPSPSQSHTAEAFYISYPEPEHTKHLKRGLGLVTTISTDPPMLNWIYADKNTHELKYGNRTQSVDHIVGPWDWRDDETVVTLEKKSKFLAVEEQDGWGVYFDRDGDGLVGKGIEEETMIVEIGFRRRIVE</sequence>
<protein>
    <submittedName>
        <fullName evidence="2">Uncharacterized protein</fullName>
    </submittedName>
</protein>
<keyword evidence="3" id="KW-1185">Reference proteome</keyword>
<keyword evidence="1" id="KW-0732">Signal</keyword>
<feature type="non-terminal residue" evidence="2">
    <location>
        <position position="230"/>
    </location>
</feature>
<dbReference type="PANTHER" id="PTHR38049">
    <property type="entry name" value="RICIN B LECTIN DOMAIN-CONTAINING PROTEIN"/>
    <property type="match status" value="1"/>
</dbReference>
<comment type="caution">
    <text evidence="2">The sequence shown here is derived from an EMBL/GenBank/DDBJ whole genome shotgun (WGS) entry which is preliminary data.</text>
</comment>
<feature type="chain" id="PRO_5017221859" evidence="1">
    <location>
        <begin position="17"/>
        <end position="230"/>
    </location>
</feature>
<dbReference type="EMBL" id="MVGC01000628">
    <property type="protein sequence ID" value="RJE18089.1"/>
    <property type="molecule type" value="Genomic_DNA"/>
</dbReference>
<proteinExistence type="predicted"/>
<reference evidence="3" key="1">
    <citation type="submission" date="2017-02" db="EMBL/GenBank/DDBJ databases">
        <authorList>
            <person name="Tafer H."/>
            <person name="Lopandic K."/>
        </authorList>
    </citation>
    <scope>NUCLEOTIDE SEQUENCE [LARGE SCALE GENOMIC DNA]</scope>
    <source>
        <strain evidence="3">CBS 366.77</strain>
    </source>
</reference>
<organism evidence="2 3">
    <name type="scientific">Aspergillus sclerotialis</name>
    <dbReference type="NCBI Taxonomy" id="2070753"/>
    <lineage>
        <taxon>Eukaryota</taxon>
        <taxon>Fungi</taxon>
        <taxon>Dikarya</taxon>
        <taxon>Ascomycota</taxon>
        <taxon>Pezizomycotina</taxon>
        <taxon>Eurotiomycetes</taxon>
        <taxon>Eurotiomycetidae</taxon>
        <taxon>Eurotiales</taxon>
        <taxon>Aspergillaceae</taxon>
        <taxon>Aspergillus</taxon>
        <taxon>Aspergillus subgen. Polypaecilum</taxon>
    </lineage>
</organism>
<name>A0A3A2Z4W6_9EURO</name>
<dbReference type="AlphaFoldDB" id="A0A3A2Z4W6"/>